<keyword evidence="3" id="KW-1185">Reference proteome</keyword>
<proteinExistence type="predicted"/>
<reference evidence="2" key="2">
    <citation type="submission" date="2025-09" db="UniProtKB">
        <authorList>
            <consortium name="Ensembl"/>
        </authorList>
    </citation>
    <scope>IDENTIFICATION</scope>
</reference>
<organism evidence="2 3">
    <name type="scientific">Poecilia latipinna</name>
    <name type="common">sailfin molly</name>
    <dbReference type="NCBI Taxonomy" id="48699"/>
    <lineage>
        <taxon>Eukaryota</taxon>
        <taxon>Metazoa</taxon>
        <taxon>Chordata</taxon>
        <taxon>Craniata</taxon>
        <taxon>Vertebrata</taxon>
        <taxon>Euteleostomi</taxon>
        <taxon>Actinopterygii</taxon>
        <taxon>Neopterygii</taxon>
        <taxon>Teleostei</taxon>
        <taxon>Neoteleostei</taxon>
        <taxon>Acanthomorphata</taxon>
        <taxon>Ovalentaria</taxon>
        <taxon>Atherinomorphae</taxon>
        <taxon>Cyprinodontiformes</taxon>
        <taxon>Poeciliidae</taxon>
        <taxon>Poeciliinae</taxon>
        <taxon>Poecilia</taxon>
    </lineage>
</organism>
<accession>A0A3B3UUV2</accession>
<feature type="signal peptide" evidence="1">
    <location>
        <begin position="1"/>
        <end position="19"/>
    </location>
</feature>
<evidence type="ECO:0000313" key="3">
    <source>
        <dbReference type="Proteomes" id="UP000261500"/>
    </source>
</evidence>
<keyword evidence="1" id="KW-0732">Signal</keyword>
<evidence type="ECO:0000256" key="1">
    <source>
        <dbReference type="SAM" id="SignalP"/>
    </source>
</evidence>
<protein>
    <submittedName>
        <fullName evidence="2">DNA replication helicase/nuclease 2</fullName>
    </submittedName>
</protein>
<feature type="chain" id="PRO_5017464239" evidence="1">
    <location>
        <begin position="20"/>
        <end position="94"/>
    </location>
</feature>
<dbReference type="Ensembl" id="ENSPLAT00000025424.1">
    <property type="protein sequence ID" value="ENSPLAP00000016467.1"/>
    <property type="gene ID" value="ENSPLAG00000020655.1"/>
</dbReference>
<reference evidence="2" key="1">
    <citation type="submission" date="2025-08" db="UniProtKB">
        <authorList>
            <consortium name="Ensembl"/>
        </authorList>
    </citation>
    <scope>IDENTIFICATION</scope>
</reference>
<evidence type="ECO:0000313" key="2">
    <source>
        <dbReference type="Ensembl" id="ENSPLAP00000016467.1"/>
    </source>
</evidence>
<dbReference type="GeneTree" id="ENSGT00780000122010"/>
<dbReference type="Proteomes" id="UP000261500">
    <property type="component" value="Unplaced"/>
</dbReference>
<dbReference type="AlphaFoldDB" id="A0A3B3UUV2"/>
<sequence>MKRELVLSLWLSFSGVSFRLDSDEGVVGLSTHLSNLSRLMESSGDSERLRELVVDLRPPEFITNLSSVLPREAKDTVANILKGAQHLKSALSCS</sequence>
<name>A0A3B3UUV2_9TELE</name>